<proteinExistence type="predicted"/>
<comment type="caution">
    <text evidence="2">The sequence shown here is derived from an EMBL/GenBank/DDBJ whole genome shotgun (WGS) entry which is preliminary data.</text>
</comment>
<protein>
    <submittedName>
        <fullName evidence="2">Glycosyltransferase</fullName>
    </submittedName>
</protein>
<evidence type="ECO:0000259" key="1">
    <source>
        <dbReference type="Pfam" id="PF13439"/>
    </source>
</evidence>
<evidence type="ECO:0000313" key="2">
    <source>
        <dbReference type="EMBL" id="TPG06021.1"/>
    </source>
</evidence>
<dbReference type="SUPFAM" id="SSF53756">
    <property type="entry name" value="UDP-Glycosyltransferase/glycogen phosphorylase"/>
    <property type="match status" value="1"/>
</dbReference>
<name>A0A502C271_9SPHN</name>
<dbReference type="PANTHER" id="PTHR45947">
    <property type="entry name" value="SULFOQUINOVOSYL TRANSFERASE SQD2"/>
    <property type="match status" value="1"/>
</dbReference>
<accession>A0A502C271</accession>
<dbReference type="OrthoDB" id="9802525at2"/>
<dbReference type="PANTHER" id="PTHR45947:SF3">
    <property type="entry name" value="SULFOQUINOVOSYL TRANSFERASE SQD2"/>
    <property type="match status" value="1"/>
</dbReference>
<keyword evidence="3" id="KW-1185">Reference proteome</keyword>
<dbReference type="Pfam" id="PF13439">
    <property type="entry name" value="Glyco_transf_4"/>
    <property type="match status" value="1"/>
</dbReference>
<dbReference type="InterPro" id="IPR050194">
    <property type="entry name" value="Glycosyltransferase_grp1"/>
</dbReference>
<feature type="domain" description="Glycosyltransferase subfamily 4-like N-terminal" evidence="1">
    <location>
        <begin position="15"/>
        <end position="185"/>
    </location>
</feature>
<dbReference type="EMBL" id="RCZK01000023">
    <property type="protein sequence ID" value="TPG06021.1"/>
    <property type="molecule type" value="Genomic_DNA"/>
</dbReference>
<dbReference type="AlphaFoldDB" id="A0A502C271"/>
<dbReference type="Proteomes" id="UP000318413">
    <property type="component" value="Unassembled WGS sequence"/>
</dbReference>
<reference evidence="2 3" key="1">
    <citation type="journal article" date="2019" name="Environ. Microbiol.">
        <title>Species interactions and distinct microbial communities in high Arctic permafrost affected cryosols are associated with the CH4 and CO2 gas fluxes.</title>
        <authorList>
            <person name="Altshuler I."/>
            <person name="Hamel J."/>
            <person name="Turney S."/>
            <person name="Magnuson E."/>
            <person name="Levesque R."/>
            <person name="Greer C."/>
            <person name="Whyte L.G."/>
        </authorList>
    </citation>
    <scope>NUCLEOTIDE SEQUENCE [LARGE SCALE GENOMIC DNA]</scope>
    <source>
        <strain evidence="2 3">S5.1</strain>
    </source>
</reference>
<dbReference type="Gene3D" id="3.40.50.2000">
    <property type="entry name" value="Glycogen Phosphorylase B"/>
    <property type="match status" value="2"/>
</dbReference>
<organism evidence="2 3">
    <name type="scientific">Sphingomonas oligophenolica</name>
    <dbReference type="NCBI Taxonomy" id="301154"/>
    <lineage>
        <taxon>Bacteria</taxon>
        <taxon>Pseudomonadati</taxon>
        <taxon>Pseudomonadota</taxon>
        <taxon>Alphaproteobacteria</taxon>
        <taxon>Sphingomonadales</taxon>
        <taxon>Sphingomonadaceae</taxon>
        <taxon>Sphingomonas</taxon>
    </lineage>
</organism>
<keyword evidence="2" id="KW-0808">Transferase</keyword>
<evidence type="ECO:0000313" key="3">
    <source>
        <dbReference type="Proteomes" id="UP000318413"/>
    </source>
</evidence>
<dbReference type="RefSeq" id="WP_140872799.1">
    <property type="nucleotide sequence ID" value="NZ_RCZK01000023.1"/>
</dbReference>
<gene>
    <name evidence="2" type="ORF">EAH84_15005</name>
</gene>
<dbReference type="Pfam" id="PF13692">
    <property type="entry name" value="Glyco_trans_1_4"/>
    <property type="match status" value="1"/>
</dbReference>
<sequence>MRIVDVCAFYTPHGGGVRTYMHRKLAAAAAAGHEMIVLAPGADYSSTTVEGGVVITIPSPRLALDRRYRYFDDEAMLHRKLDEWRPDVVEVSSPWSSAAMVARWRGSATRSMVMHADPLSAYAYRWFGGVASVATIDRGFDRFWRHLRFLGDAMDFVICASDDLAARLQKGGLTKVATVPMGVEPGMFSPAKRDKALREELLARCELTPTATLLLGIGRYSSEKRWGMVIDAAIAAGATAPIGVLLVGEGRTRRALEARVAGSPHVVVAGPVHDRARLADIMASADALVHGCEAETFCMVGAEAAASGLPIIAPDRGGAADHVQACWGRHYRAGSARSLRDAIAAFVAASPQPRIPLSAIPVRTMDDHFAELFATYAAKTIGMPRAA</sequence>
<dbReference type="GO" id="GO:0016757">
    <property type="term" value="F:glycosyltransferase activity"/>
    <property type="evidence" value="ECO:0007669"/>
    <property type="project" value="UniProtKB-ARBA"/>
</dbReference>
<dbReference type="InterPro" id="IPR028098">
    <property type="entry name" value="Glyco_trans_4-like_N"/>
</dbReference>